<evidence type="ECO:0000313" key="1">
    <source>
        <dbReference type="EMBL" id="KAF0927482.1"/>
    </source>
</evidence>
<dbReference type="InterPro" id="IPR016039">
    <property type="entry name" value="Thiolase-like"/>
</dbReference>
<reference evidence="1 2" key="1">
    <citation type="submission" date="2019-11" db="EMBL/GenBank/DDBJ databases">
        <title>Whole genome sequence of Oryza granulata.</title>
        <authorList>
            <person name="Li W."/>
        </authorList>
    </citation>
    <scope>NUCLEOTIDE SEQUENCE [LARGE SCALE GENOMIC DNA]</scope>
    <source>
        <strain evidence="2">cv. Menghai</strain>
        <tissue evidence="1">Leaf</tissue>
    </source>
</reference>
<proteinExistence type="predicted"/>
<accession>A0A6G1ESD5</accession>
<dbReference type="EMBL" id="SPHZ02000003">
    <property type="protein sequence ID" value="KAF0927482.1"/>
    <property type="molecule type" value="Genomic_DNA"/>
</dbReference>
<gene>
    <name evidence="1" type="ORF">E2562_033558</name>
</gene>
<name>A0A6G1ESD5_9ORYZ</name>
<dbReference type="AlphaFoldDB" id="A0A6G1ESD5"/>
<organism evidence="1 2">
    <name type="scientific">Oryza meyeriana var. granulata</name>
    <dbReference type="NCBI Taxonomy" id="110450"/>
    <lineage>
        <taxon>Eukaryota</taxon>
        <taxon>Viridiplantae</taxon>
        <taxon>Streptophyta</taxon>
        <taxon>Embryophyta</taxon>
        <taxon>Tracheophyta</taxon>
        <taxon>Spermatophyta</taxon>
        <taxon>Magnoliopsida</taxon>
        <taxon>Liliopsida</taxon>
        <taxon>Poales</taxon>
        <taxon>Poaceae</taxon>
        <taxon>BOP clade</taxon>
        <taxon>Oryzoideae</taxon>
        <taxon>Oryzeae</taxon>
        <taxon>Oryzinae</taxon>
        <taxon>Oryza</taxon>
        <taxon>Oryza meyeriana</taxon>
    </lineage>
</organism>
<protein>
    <submittedName>
        <fullName evidence="1">Uncharacterized protein</fullName>
    </submittedName>
</protein>
<evidence type="ECO:0000313" key="2">
    <source>
        <dbReference type="Proteomes" id="UP000479710"/>
    </source>
</evidence>
<dbReference type="Gene3D" id="3.40.47.10">
    <property type="match status" value="1"/>
</dbReference>
<keyword evidence="2" id="KW-1185">Reference proteome</keyword>
<sequence length="129" mass="14742">MDADDQQCLEQYGQVGLEASYWLDHFCILACGRRVPTSLMLSMLTLYRFSNTSSSSMWYERDRLRKAKGLNKCGDLMSEVADMIAFDSGFKMWAVVDQLRQFGSGFKCSSTVWRVFDISSSDIIFSIKI</sequence>
<comment type="caution">
    <text evidence="1">The sequence shown here is derived from an EMBL/GenBank/DDBJ whole genome shotgun (WGS) entry which is preliminary data.</text>
</comment>
<dbReference type="GO" id="GO:0016020">
    <property type="term" value="C:membrane"/>
    <property type="evidence" value="ECO:0007669"/>
    <property type="project" value="InterPro"/>
</dbReference>
<dbReference type="GO" id="GO:0006633">
    <property type="term" value="P:fatty acid biosynthetic process"/>
    <property type="evidence" value="ECO:0007669"/>
    <property type="project" value="InterPro"/>
</dbReference>
<dbReference type="PANTHER" id="PTHR31561">
    <property type="entry name" value="3-KETOACYL-COA SYNTHASE"/>
    <property type="match status" value="1"/>
</dbReference>
<dbReference type="Proteomes" id="UP000479710">
    <property type="component" value="Unassembled WGS sequence"/>
</dbReference>
<dbReference type="InterPro" id="IPR012392">
    <property type="entry name" value="3-ktacl-CoA_syn"/>
</dbReference>
<dbReference type="GO" id="GO:0016747">
    <property type="term" value="F:acyltransferase activity, transferring groups other than amino-acyl groups"/>
    <property type="evidence" value="ECO:0007669"/>
    <property type="project" value="InterPro"/>
</dbReference>